<feature type="compositionally biased region" description="Low complexity" evidence="1">
    <location>
        <begin position="1010"/>
        <end position="1020"/>
    </location>
</feature>
<dbReference type="PANTHER" id="PTHR31781">
    <property type="entry name" value="UNC80"/>
    <property type="match status" value="1"/>
</dbReference>
<feature type="compositionally biased region" description="Polar residues" evidence="1">
    <location>
        <begin position="481"/>
        <end position="498"/>
    </location>
</feature>
<dbReference type="PANTHER" id="PTHR31781:SF1">
    <property type="entry name" value="PROTEIN UNC-80 HOMOLOG"/>
    <property type="match status" value="1"/>
</dbReference>
<feature type="compositionally biased region" description="Low complexity" evidence="1">
    <location>
        <begin position="3051"/>
        <end position="3069"/>
    </location>
</feature>
<dbReference type="GO" id="GO:0034703">
    <property type="term" value="C:cation channel complex"/>
    <property type="evidence" value="ECO:0007669"/>
    <property type="project" value="TreeGrafter"/>
</dbReference>
<feature type="region of interest" description="Disordered" evidence="1">
    <location>
        <begin position="993"/>
        <end position="1026"/>
    </location>
</feature>
<evidence type="ECO:0000256" key="1">
    <source>
        <dbReference type="SAM" id="MobiDB-lite"/>
    </source>
</evidence>
<feature type="region of interest" description="Disordered" evidence="1">
    <location>
        <begin position="534"/>
        <end position="558"/>
    </location>
</feature>
<organism evidence="5">
    <name type="scientific">Culicoides sonorensis</name>
    <name type="common">Biting midge</name>
    <dbReference type="NCBI Taxonomy" id="179676"/>
    <lineage>
        <taxon>Eukaryota</taxon>
        <taxon>Metazoa</taxon>
        <taxon>Ecdysozoa</taxon>
        <taxon>Arthropoda</taxon>
        <taxon>Hexapoda</taxon>
        <taxon>Insecta</taxon>
        <taxon>Pterygota</taxon>
        <taxon>Neoptera</taxon>
        <taxon>Endopterygota</taxon>
        <taxon>Diptera</taxon>
        <taxon>Nematocera</taxon>
        <taxon>Chironomoidea</taxon>
        <taxon>Ceratopogonidae</taxon>
        <taxon>Ceratopogoninae</taxon>
        <taxon>Culicoides</taxon>
        <taxon>Monoculicoides</taxon>
    </lineage>
</organism>
<feature type="compositionally biased region" description="Basic and acidic residues" evidence="1">
    <location>
        <begin position="355"/>
        <end position="379"/>
    </location>
</feature>
<feature type="region of interest" description="Disordered" evidence="1">
    <location>
        <begin position="2470"/>
        <end position="2495"/>
    </location>
</feature>
<protein>
    <submittedName>
        <fullName evidence="5">CSON002919 protein</fullName>
    </submittedName>
</protein>
<feature type="region of interest" description="Disordered" evidence="1">
    <location>
        <begin position="2964"/>
        <end position="2983"/>
    </location>
</feature>
<feature type="compositionally biased region" description="Polar residues" evidence="1">
    <location>
        <begin position="1"/>
        <end position="28"/>
    </location>
</feature>
<proteinExistence type="predicted"/>
<feature type="domain" description="Protein UNC80 central region" evidence="3">
    <location>
        <begin position="1134"/>
        <end position="1867"/>
    </location>
</feature>
<feature type="compositionally biased region" description="Low complexity" evidence="1">
    <location>
        <begin position="3176"/>
        <end position="3202"/>
    </location>
</feature>
<feature type="region of interest" description="Disordered" evidence="1">
    <location>
        <begin position="243"/>
        <end position="279"/>
    </location>
</feature>
<feature type="region of interest" description="Disordered" evidence="1">
    <location>
        <begin position="1394"/>
        <end position="1415"/>
    </location>
</feature>
<feature type="region of interest" description="Disordered" evidence="1">
    <location>
        <begin position="1579"/>
        <end position="1649"/>
    </location>
</feature>
<dbReference type="EMBL" id="UFQS01000014">
    <property type="protein sequence ID" value="SSW97293.1"/>
    <property type="molecule type" value="Genomic_DNA"/>
</dbReference>
<dbReference type="GO" id="GO:0030424">
    <property type="term" value="C:axon"/>
    <property type="evidence" value="ECO:0007669"/>
    <property type="project" value="TreeGrafter"/>
</dbReference>
<evidence type="ECO:0000259" key="3">
    <source>
        <dbReference type="Pfam" id="PF19424"/>
    </source>
</evidence>
<feature type="region of interest" description="Disordered" evidence="1">
    <location>
        <begin position="480"/>
        <end position="508"/>
    </location>
</feature>
<feature type="compositionally biased region" description="Basic residues" evidence="1">
    <location>
        <begin position="3133"/>
        <end position="3154"/>
    </location>
</feature>
<reference evidence="5" key="1">
    <citation type="submission" date="2018-04" db="EMBL/GenBank/DDBJ databases">
        <authorList>
            <person name="Go L.Y."/>
            <person name="Mitchell J.A."/>
        </authorList>
    </citation>
    <scope>NUCLEOTIDE SEQUENCE</scope>
    <source>
        <tissue evidence="5">Whole organism</tissue>
    </source>
</reference>
<feature type="compositionally biased region" description="Polar residues" evidence="1">
    <location>
        <begin position="1401"/>
        <end position="1410"/>
    </location>
</feature>
<feature type="region of interest" description="Disordered" evidence="1">
    <location>
        <begin position="355"/>
        <end position="383"/>
    </location>
</feature>
<feature type="region of interest" description="Disordered" evidence="1">
    <location>
        <begin position="1098"/>
        <end position="1125"/>
    </location>
</feature>
<feature type="region of interest" description="Disordered" evidence="1">
    <location>
        <begin position="2991"/>
        <end position="3094"/>
    </location>
</feature>
<dbReference type="GO" id="GO:0055080">
    <property type="term" value="P:monoatomic cation homeostasis"/>
    <property type="evidence" value="ECO:0007669"/>
    <property type="project" value="TreeGrafter"/>
</dbReference>
<feature type="compositionally biased region" description="Polar residues" evidence="1">
    <location>
        <begin position="3015"/>
        <end position="3024"/>
    </location>
</feature>
<feature type="region of interest" description="Disordered" evidence="1">
    <location>
        <begin position="3106"/>
        <end position="3202"/>
    </location>
</feature>
<feature type="compositionally biased region" description="Polar residues" evidence="1">
    <location>
        <begin position="3031"/>
        <end position="3041"/>
    </location>
</feature>
<dbReference type="InterPro" id="IPR031542">
    <property type="entry name" value="UNC80_N"/>
</dbReference>
<feature type="compositionally biased region" description="Low complexity" evidence="1">
    <location>
        <begin position="2991"/>
        <end position="3003"/>
    </location>
</feature>
<evidence type="ECO:0000313" key="6">
    <source>
        <dbReference type="EMBL" id="SSX17679.1"/>
    </source>
</evidence>
<reference evidence="6" key="2">
    <citation type="submission" date="2018-07" db="EMBL/GenBank/DDBJ databases">
        <authorList>
            <person name="Quirk P.G."/>
            <person name="Krulwich T.A."/>
        </authorList>
    </citation>
    <scope>NUCLEOTIDE SEQUENCE</scope>
</reference>
<dbReference type="Pfam" id="PF20262">
    <property type="entry name" value="UNC80_C"/>
    <property type="match status" value="1"/>
</dbReference>
<accession>A0A336K3J7</accession>
<feature type="compositionally biased region" description="Polar residues" evidence="1">
    <location>
        <begin position="1106"/>
        <end position="1120"/>
    </location>
</feature>
<evidence type="ECO:0000313" key="5">
    <source>
        <dbReference type="EMBL" id="SSW97293.1"/>
    </source>
</evidence>
<dbReference type="GO" id="GO:0005261">
    <property type="term" value="F:monoatomic cation channel activity"/>
    <property type="evidence" value="ECO:0007669"/>
    <property type="project" value="TreeGrafter"/>
</dbReference>
<feature type="compositionally biased region" description="Basic and acidic residues" evidence="1">
    <location>
        <begin position="1612"/>
        <end position="1625"/>
    </location>
</feature>
<dbReference type="VEuPathDB" id="VectorBase:CSON002919"/>
<dbReference type="EMBL" id="UFQT01000014">
    <property type="protein sequence ID" value="SSX17679.1"/>
    <property type="molecule type" value="Genomic_DNA"/>
</dbReference>
<dbReference type="Pfam" id="PF15778">
    <property type="entry name" value="UNC80_N"/>
    <property type="match status" value="1"/>
</dbReference>
<feature type="region of interest" description="Disordered" evidence="1">
    <location>
        <begin position="1442"/>
        <end position="1518"/>
    </location>
</feature>
<dbReference type="InterPro" id="IPR045852">
    <property type="entry name" value="UNC80_central"/>
</dbReference>
<feature type="domain" description="Protein UNC80 C-terminal" evidence="4">
    <location>
        <begin position="1873"/>
        <end position="2951"/>
    </location>
</feature>
<dbReference type="Pfam" id="PF19424">
    <property type="entry name" value="UNC80"/>
    <property type="match status" value="1"/>
</dbReference>
<dbReference type="InterPro" id="IPR046460">
    <property type="entry name" value="UNC80_C"/>
</dbReference>
<feature type="compositionally biased region" description="Basic residues" evidence="1">
    <location>
        <begin position="1443"/>
        <end position="1452"/>
    </location>
</feature>
<name>A0A336K3J7_CULSO</name>
<feature type="domain" description="Cation channel complex component UNC80 N-terminal" evidence="2">
    <location>
        <begin position="39"/>
        <end position="231"/>
    </location>
</feature>
<feature type="region of interest" description="Disordered" evidence="1">
    <location>
        <begin position="1"/>
        <end position="35"/>
    </location>
</feature>
<evidence type="ECO:0000259" key="4">
    <source>
        <dbReference type="Pfam" id="PF20262"/>
    </source>
</evidence>
<feature type="compositionally biased region" description="Basic and acidic residues" evidence="1">
    <location>
        <begin position="1453"/>
        <end position="1462"/>
    </location>
</feature>
<feature type="compositionally biased region" description="Basic and acidic residues" evidence="1">
    <location>
        <begin position="543"/>
        <end position="558"/>
    </location>
</feature>
<sequence length="3271" mass="366480">MTLTSPTSLASPQENSSQCQQEPNSGSKNPFDDGLQDLNLPVPVQTFLWRQIAPFIRPKLGKLHEASCTFCQHAPGHHSFEKVLVQNIQFGLSPSLTSALQSIPRWRILQSALPHLMHSASALLHTRVKDMHQLGAAEVKLLYTLQWIFLQAADECDDEYEGHNTDKHKQQYLFSVPTITLFIYLFAPIAHHLKESDFQNFRLENGTKFWQGMWEFKAPGAACFTGPVKPKARNLLNSVSSSTSVDVLPGTRKQSQPGDAMHSPPSTFSETPKHDDDVSWVSSPKDCVFPETIPEEASSVEEERVVMLCLPPGPQNMDPSVYNLADASLLHQSVPSRVECRTRFDFEKALEKNADKMKREDSKPKTSSSTEKESLDTDPKSPNISKYDVNAATFLDVAVLRCLFISHWQEDGVYWALHYLNNRLREINEEATLPPSQPRRRSNSLPIPQIEVSLYQGPGNNSEKGSPSNSFVTKEYIEVPESSQQPLVTGNDSTSTGGVQRGSEKKKRVKMADLRTLIETRILSKSDRGLEKICDSNGNTNKNLDHSDHHRSLDTSEKQLARSASLISREPPSNLIKGKSMPSLRFHRYIEPQRVNRTTPPSADQRPLLPRNPIITVTEHTPTPSPDYIRRQGSFDSQLDAISTAGSVYFKGQMLRSHTDSHIVYCGLEEAEAPGSSFYITKEGGIDFEIILLAVYNVFKRDNHVCSLRVLETGLNVCELLLELGALKLGIHAHKLSMGIIRKALLHLGCPHGCNEGIRGPPAEFLRTQCHSILSRLLRQLSSLSKSYLRNMIRTTSLHELVDFFHAFVGFCVDPSSLLSPLNQKRPSVMLKASDLSASGLPGGQGGYATNFGSGLSGSAESQVIAAVFRALVTRFVDSLKELKSAENIALYCDVRSLITYVKGAHGGTFRRVALSGILAVCNRPHMKPIVKQTTRVIRHLSQSEIQMYREDERSQRRFVFKKRASSACPSFLETEVMEEHFFSKDSPGIMKRKGGRPILTPRHSEKALLSDSTSSSDKTQPGGKLSGIVRWFRGSKDKCSVDIETGAFASEISSFSRKSSVCTTQARGTRPNDSIGRSLQRARRRVERRLGRFGIGKGKKKVTGQDDTCGNLSRRSSYDTGEGPRDSEVVVLKERFLIPTEPLRAGMLRFSFLLETCAPGSVPDPQLIAAVLDLPQAPIIARATLLIECSHYVHLCNRNQWPTWMKHNLSNFRPSAPNIGTNHRSSMAQNARRIHTMQRSAGKMFHQWAEAIGHRLEDLVNAEKTLFDQMNTGFSDFERQKQLVQQDEEEDFLDDVSVNPRGNDCPPALKLVACIVLLEITAFLRETYQTLPKASRLSTKEKLAPWEKTYKEANRRWSMALSSMGHSQASAQSLQSIACADGPTERKISFVLHEPDNESEASSNTTITMQGEERDIQARRPIATVRPFLLRRGTAVATGGSFKRRSLKLRRNTKDSVKRTDSIQSRRKVSSLSDRSDNSEAGQHSGGEESPGVLSDDQPPESPGTKEENDDDDETGKNFPWMKAVIEVLNSFNFYCTHQNYCHPYCYRRHMRAATRLIKAIRKVHGEDFGLVPSAYSASTEQAKMSGRRERTSRGGRKVSDQSSSQTSPSRRKDSMPRKEKINVDDDGTSAASILNQKPENKRSKETPPILKYIKNHIRDLFHVPMAIILKSAAILTEEQFIEIVPSAWELLLESDTELAAASASVFILGSVRTPNFTSEIMQKALKHKDPNVRIGAILRYQVLWKSRYQVWPRMEEAAHVSFKVPPPGIEFTLPSPKIGIESLPVVDPPWSPRQQNMEVTLDQERHRSLVTATKTRKKQQTEAIKHALQQQEDKQRAERQSYLITTIAITQQAAHAPGIDHIPGEDHLEEEEEGARSAMHLHAAHSLFPSCLCSSVMLIVNSLDDAQVGNDGQSVYEIAYQVIWTCLVEDSALFLRFVLEKLTRDKQDQMFKLLRHLIRFVPRLPQQAAFTLYNYLIGYVMFYVRSSHENGLQMVGSALSIIWMIVHSVHGIMFKDLKQILRKEQCDASILLTANVPSAKKIVVHGPEGKDECGIPSQFPVQEDTQFLQLLRESLDFFGIEEKLHNNHYLVDYKTHQILNANWYVRDLYFFKRSQYPQLRLVEMRYDEAFLALQRQELLRKFVEIGKVHLTWAILKNVDMVVQRVVFLHEELMKLPSFPRKALEADLDLYQGGELGKELLGLDVLHKFMWVRLIARMFEAMAGNFAYSADIQLFLNVLSGAALLHSEDSCIMRYVMATFINAAFNFKNIFSTSGYFMIMPTLLQIYSLHQTNKLVTTTIEYAVKQFYLMNRKPFILQMFGSVSSILDTDEDGYYGEAHKVQSSCLFNLLLSLETPSPDPLNIAELVKEPKPLKAIDFCYHDEDEMVGVMDCITLCQMTVSYSAESTRGYQMLVILEAILPCYLQQIQSTSYIPLEGKCERDIILQLAICVRTMVHNCEGLAKSYNGPYRNSPEHKGSSQRNCSRGPPCSPGLDYEEESHSKYVSDMGRTKIIMESVEDSEMVRTEYRRPRDVLLSLVGDFLSRSTTRLAELSKKPGADNKPVEILDQKCHMRLADIAHSLLKVSPYDPESMACRGLQKYMQCVLPRADWGDEKMRPSLITILRRLDKVFIKISKKPSIRRNTDWEAASGLLKGIHETIVRYPFILLWQQVKTLLSNLTNLIINEPGAVTEPVSSAGAALMSQHPPPFFCSTVVRLIALQLVSPVESFSLEQICGGNSEFSSQEKAEGYVMHLIIPLCLKICSGRGVSDFGELKQVDIVFLVTAILNAMSPPAGRTANIQGNRVGPDIRAGSLTFTGSRDAKRPAKIANSLYQAGFLALKTLSICFEARLANEWPRIVRVMRDLGRRNEAAPELWSFLEFTVTHRTPLYLVLMPFILHKIYHPPIGDHERHMQFLIRERIRGQMPSGGVKSRGAILLDLARELRDLKEELEERRYDRDVMGESREKREISVNIPTSDTSKQRPSLISILTGQGQQAPGQPTQDSRSGSAGVHTPSDTLSQHTLNPPKGESLSSSSTTTNKEPGVGSESQSATLTPTTSTTIIAGTSAGQIGGSVPHLPHTSAMASHHSSKAHPPRLRFVQSVEFRHSSGERSITPLSPESPAEESSGETQKPHRLQRSKAQSRKTFRLKRGRPSHRDLLPPSLSKEAPPSVSIATMTSSRSDTTTTKTATISPTSVVTTPPSTTLVPIKPVSDVSWDSVSQTSSTSGYRDNYSFQTGFLSPDEKTGSQQSLLMLFEAQDEDTVNHLTIKC</sequence>
<gene>
    <name evidence="5" type="primary">CSON002919</name>
</gene>
<feature type="compositionally biased region" description="Polar residues" evidence="1">
    <location>
        <begin position="2973"/>
        <end position="2983"/>
    </location>
</feature>
<evidence type="ECO:0000259" key="2">
    <source>
        <dbReference type="Pfam" id="PF15778"/>
    </source>
</evidence>